<dbReference type="GO" id="GO:0097363">
    <property type="term" value="F:protein O-acetylglucosaminyltransferase activity"/>
    <property type="evidence" value="ECO:0007669"/>
    <property type="project" value="UniProtKB-EC"/>
</dbReference>
<keyword evidence="7" id="KW-0802">TPR repeat</keyword>
<dbReference type="SMART" id="SM00028">
    <property type="entry name" value="TPR"/>
    <property type="match status" value="2"/>
</dbReference>
<dbReference type="AlphaFoldDB" id="A0A6J6PS14"/>
<evidence type="ECO:0000256" key="3">
    <source>
        <dbReference type="ARBA" id="ARBA00011970"/>
    </source>
</evidence>
<accession>A0A6J6PS14</accession>
<dbReference type="SUPFAM" id="SSF48452">
    <property type="entry name" value="TPR-like"/>
    <property type="match status" value="1"/>
</dbReference>
<comment type="pathway">
    <text evidence="1">Protein modification; protein glycosylation.</text>
</comment>
<evidence type="ECO:0000256" key="1">
    <source>
        <dbReference type="ARBA" id="ARBA00004922"/>
    </source>
</evidence>
<dbReference type="InterPro" id="IPR029489">
    <property type="entry name" value="OGT/SEC/SPY_C"/>
</dbReference>
<dbReference type="EC" id="2.4.1.255" evidence="3"/>
<dbReference type="Gene3D" id="3.40.50.2000">
    <property type="entry name" value="Glycogen Phosphorylase B"/>
    <property type="match status" value="2"/>
</dbReference>
<dbReference type="Pfam" id="PF13844">
    <property type="entry name" value="Glyco_transf_41"/>
    <property type="match status" value="2"/>
</dbReference>
<dbReference type="PANTHER" id="PTHR44835">
    <property type="entry name" value="UDP-N-ACETYLGLUCOSAMINE--PEPTIDE N-ACETYLGLUCOSAMINYLTRANSFERASE SPINDLY-RELATED"/>
    <property type="match status" value="1"/>
</dbReference>
<dbReference type="Gene3D" id="3.40.50.11380">
    <property type="match status" value="1"/>
</dbReference>
<evidence type="ECO:0000256" key="2">
    <source>
        <dbReference type="ARBA" id="ARBA00005386"/>
    </source>
</evidence>
<keyword evidence="5" id="KW-0808">Transferase</keyword>
<keyword evidence="4" id="KW-0328">Glycosyltransferase</keyword>
<evidence type="ECO:0000256" key="7">
    <source>
        <dbReference type="ARBA" id="ARBA00022803"/>
    </source>
</evidence>
<dbReference type="InterPro" id="IPR019734">
    <property type="entry name" value="TPR_rpt"/>
</dbReference>
<feature type="domain" description="O-GlcNAc transferase C-terminal" evidence="8">
    <location>
        <begin position="375"/>
        <end position="554"/>
    </location>
</feature>
<proteinExistence type="inferred from homology"/>
<evidence type="ECO:0000256" key="4">
    <source>
        <dbReference type="ARBA" id="ARBA00022676"/>
    </source>
</evidence>
<gene>
    <name evidence="9" type="ORF">UFOPK2579_00864</name>
</gene>
<organism evidence="9">
    <name type="scientific">freshwater metagenome</name>
    <dbReference type="NCBI Taxonomy" id="449393"/>
    <lineage>
        <taxon>unclassified sequences</taxon>
        <taxon>metagenomes</taxon>
        <taxon>ecological metagenomes</taxon>
    </lineage>
</organism>
<evidence type="ECO:0000256" key="6">
    <source>
        <dbReference type="ARBA" id="ARBA00022737"/>
    </source>
</evidence>
<keyword evidence="6" id="KW-0677">Repeat</keyword>
<protein>
    <recommendedName>
        <fullName evidence="3">protein O-GlcNAc transferase</fullName>
        <ecNumber evidence="3">2.4.1.255</ecNumber>
    </recommendedName>
</protein>
<dbReference type="Gene3D" id="1.25.40.10">
    <property type="entry name" value="Tetratricopeptide repeat domain"/>
    <property type="match status" value="1"/>
</dbReference>
<dbReference type="InterPro" id="IPR051939">
    <property type="entry name" value="Glycosyltr_41/O-GlcNAc_trsf"/>
</dbReference>
<dbReference type="EMBL" id="CAEZXR010000081">
    <property type="protein sequence ID" value="CAB4699555.1"/>
    <property type="molecule type" value="Genomic_DNA"/>
</dbReference>
<dbReference type="SUPFAM" id="SSF53756">
    <property type="entry name" value="UDP-Glycosyltransferase/glycogen phosphorylase"/>
    <property type="match status" value="2"/>
</dbReference>
<evidence type="ECO:0000259" key="8">
    <source>
        <dbReference type="Pfam" id="PF13844"/>
    </source>
</evidence>
<dbReference type="PANTHER" id="PTHR44835:SF1">
    <property type="entry name" value="PROTEIN O-GLCNAC TRANSFERASE"/>
    <property type="match status" value="1"/>
</dbReference>
<feature type="domain" description="O-GlcNAc transferase C-terminal" evidence="8">
    <location>
        <begin position="204"/>
        <end position="355"/>
    </location>
</feature>
<reference evidence="9" key="1">
    <citation type="submission" date="2020-05" db="EMBL/GenBank/DDBJ databases">
        <authorList>
            <person name="Chiriac C."/>
            <person name="Salcher M."/>
            <person name="Ghai R."/>
            <person name="Kavagutti S V."/>
        </authorList>
    </citation>
    <scope>NUCLEOTIDE SEQUENCE</scope>
</reference>
<name>A0A6J6PS14_9ZZZZ</name>
<dbReference type="InterPro" id="IPR011990">
    <property type="entry name" value="TPR-like_helical_dom_sf"/>
</dbReference>
<evidence type="ECO:0000256" key="5">
    <source>
        <dbReference type="ARBA" id="ARBA00022679"/>
    </source>
</evidence>
<evidence type="ECO:0000313" key="9">
    <source>
        <dbReference type="EMBL" id="CAB4699555.1"/>
    </source>
</evidence>
<comment type="similarity">
    <text evidence="2">Belongs to the glycosyltransferase 41 family. O-GlcNAc transferase subfamily.</text>
</comment>
<sequence>MEALAALDPLLHAPAPAVEIQALAAALHEQLGQDAEALRLYRLVAARGPWHADVSNAIGRVSARLGQVEEALAIFDGVLAREPLDPEAHFNRGNALRMLYRREEAIEAYRAVLPLHAGYARLALLDIGRQQQALHDLGGARISGLQHQIATGGSPESIAFRLATEYYAWPLDLALIARLATELGAAYAARTPRPVLPPPPPRTPGQRLRIGLVSPDFWSHPVGYFVEGLIASAAARAADWVVYSHRDPQPDDLTERLRGHATGWHDVRSWSDEQLAGQVRADGVDVLVDLSGHGTDSRITALTSRPAPFQLSWLGYHGTTGLPYVDAVIADPVCVPEEEAQFVTEHVLRLPHTRFAYTPQPGVPPVAPSPARSRGAVTFGCFQYGVKIGPQVVAAWSEVAAALPQARWVIAVVTQDPSDSDRDRMRRRFAEAGFAPEHLELRGVRPMPDYLAGYADVDLVLDTFPFTGGTTTAEALWMGVPTLTLSSPGMVGRQGEQILTAAGLPQWVTHSVEEYVARAVDAGRSAPTVAWTAERATMRERVRETPLFDTERFGRDWMAAVRAAWRERVGEEADTDTGARDSVIDCIERGDYTTYFFVPDHAKESGGVKMIYDHVRCLNRHDHRAVVVHQEEGFTPDWLTPYFEADADGSLVDVPVRYLSTGDVPLLPEDTFVIPEGFPDLMADQDIIDTGCKRIVFCLNWYYVLNVLPFGTYWDSYGITDCLSITGTQTEYLRQIMPGLRCKQVVGHVPSDVFSPPEAPSEKLLQVAFIPSRDGGTKAHNVIKTFHALHPHLRAVSFVEARGLPRDDYAALLRESAFYLHVDEASSWGTAPIEAFLSHCLVAGWDGVGGREFLSDHNAWLADNGDIMGLARALGRLVEAYLHGSIAPSVWEQMQAATRRYTLEAERDSVLQAHLELRQERLAELRVVAGSASAGSP</sequence>